<dbReference type="Pfam" id="PF14015">
    <property type="entry name" value="DUF4231"/>
    <property type="match status" value="1"/>
</dbReference>
<organism evidence="3 4">
    <name type="scientific">Hufsiella arboris</name>
    <dbReference type="NCBI Taxonomy" id="2695275"/>
    <lineage>
        <taxon>Bacteria</taxon>
        <taxon>Pseudomonadati</taxon>
        <taxon>Bacteroidota</taxon>
        <taxon>Sphingobacteriia</taxon>
        <taxon>Sphingobacteriales</taxon>
        <taxon>Sphingobacteriaceae</taxon>
        <taxon>Hufsiella</taxon>
    </lineage>
</organism>
<reference evidence="3 4" key="1">
    <citation type="submission" date="2019-11" db="EMBL/GenBank/DDBJ databases">
        <title>Pedobacter sp. HMF7647 Genome sequencing and assembly.</title>
        <authorList>
            <person name="Kang H."/>
            <person name="Kim H."/>
            <person name="Joh K."/>
        </authorList>
    </citation>
    <scope>NUCLEOTIDE SEQUENCE [LARGE SCALE GENOMIC DNA]</scope>
    <source>
        <strain evidence="3 4">HMF7647</strain>
    </source>
</reference>
<name>A0A7K1YEY3_9SPHI</name>
<dbReference type="Proteomes" id="UP000466586">
    <property type="component" value="Unassembled WGS sequence"/>
</dbReference>
<accession>A0A7K1YEY3</accession>
<sequence>MEKEIFEKYVEERYKGQMDYYKNASARNQKRYQQFQWVLIILSALTPVFAALRVGKIGAPGLTSAVDLNVVVLIISSIVAILTTGLKTFNYQELWVNARATYEKLKPEIHYYNFNIGPYGVTGVDKESVFVTRVEEMLTNEHNQWPPAKTMKDVSEKNGDTDNEQKTQ</sequence>
<proteinExistence type="predicted"/>
<keyword evidence="2" id="KW-0472">Membrane</keyword>
<protein>
    <submittedName>
        <fullName evidence="3">DUF4231 domain-containing protein</fullName>
    </submittedName>
</protein>
<evidence type="ECO:0000256" key="2">
    <source>
        <dbReference type="SAM" id="Phobius"/>
    </source>
</evidence>
<evidence type="ECO:0000313" key="3">
    <source>
        <dbReference type="EMBL" id="MXV53166.1"/>
    </source>
</evidence>
<feature type="region of interest" description="Disordered" evidence="1">
    <location>
        <begin position="142"/>
        <end position="168"/>
    </location>
</feature>
<feature type="transmembrane region" description="Helical" evidence="2">
    <location>
        <begin position="35"/>
        <end position="54"/>
    </location>
</feature>
<keyword evidence="4" id="KW-1185">Reference proteome</keyword>
<dbReference type="RefSeq" id="WP_160846343.1">
    <property type="nucleotide sequence ID" value="NZ_WVHT01000014.1"/>
</dbReference>
<dbReference type="EMBL" id="WVHT01000014">
    <property type="protein sequence ID" value="MXV53166.1"/>
    <property type="molecule type" value="Genomic_DNA"/>
</dbReference>
<dbReference type="NCBIfam" id="NF033634">
    <property type="entry name" value="SLATT_1"/>
    <property type="match status" value="1"/>
</dbReference>
<keyword evidence="2" id="KW-1133">Transmembrane helix</keyword>
<keyword evidence="2" id="KW-0812">Transmembrane</keyword>
<evidence type="ECO:0000313" key="4">
    <source>
        <dbReference type="Proteomes" id="UP000466586"/>
    </source>
</evidence>
<gene>
    <name evidence="3" type="ORF">GS399_19545</name>
</gene>
<feature type="compositionally biased region" description="Basic and acidic residues" evidence="1">
    <location>
        <begin position="150"/>
        <end position="168"/>
    </location>
</feature>
<comment type="caution">
    <text evidence="3">The sequence shown here is derived from an EMBL/GenBank/DDBJ whole genome shotgun (WGS) entry which is preliminary data.</text>
</comment>
<feature type="transmembrane region" description="Helical" evidence="2">
    <location>
        <begin position="66"/>
        <end position="86"/>
    </location>
</feature>
<evidence type="ECO:0000256" key="1">
    <source>
        <dbReference type="SAM" id="MobiDB-lite"/>
    </source>
</evidence>
<dbReference type="InterPro" id="IPR025325">
    <property type="entry name" value="DUF4231"/>
</dbReference>
<dbReference type="AlphaFoldDB" id="A0A7K1YEY3"/>